<accession>A0ABN8J1P5</accession>
<dbReference type="Proteomes" id="UP000837857">
    <property type="component" value="Chromosome 5"/>
</dbReference>
<reference evidence="2" key="1">
    <citation type="submission" date="2022-03" db="EMBL/GenBank/DDBJ databases">
        <authorList>
            <person name="Martin H S."/>
        </authorList>
    </citation>
    <scope>NUCLEOTIDE SEQUENCE</scope>
</reference>
<sequence>MRKNIPKTRNQPFWIPFKINGILSKTSTGIRFHWSSWKCVYAFLSLTGQIFITIMCVVKVANSETTLNHQ</sequence>
<name>A0ABN8J1P5_9NEOP</name>
<dbReference type="EMBL" id="OW152817">
    <property type="protein sequence ID" value="CAH2068999.1"/>
    <property type="molecule type" value="Genomic_DNA"/>
</dbReference>
<organism evidence="2 3">
    <name type="scientific">Iphiclides podalirius</name>
    <name type="common">scarce swallowtail</name>
    <dbReference type="NCBI Taxonomy" id="110791"/>
    <lineage>
        <taxon>Eukaryota</taxon>
        <taxon>Metazoa</taxon>
        <taxon>Ecdysozoa</taxon>
        <taxon>Arthropoda</taxon>
        <taxon>Hexapoda</taxon>
        <taxon>Insecta</taxon>
        <taxon>Pterygota</taxon>
        <taxon>Neoptera</taxon>
        <taxon>Endopterygota</taxon>
        <taxon>Lepidoptera</taxon>
        <taxon>Glossata</taxon>
        <taxon>Ditrysia</taxon>
        <taxon>Papilionoidea</taxon>
        <taxon>Papilionidae</taxon>
        <taxon>Papilioninae</taxon>
        <taxon>Iphiclides</taxon>
    </lineage>
</organism>
<keyword evidence="1" id="KW-0812">Transmembrane</keyword>
<keyword evidence="1" id="KW-1133">Transmembrane helix</keyword>
<proteinExistence type="predicted"/>
<protein>
    <submittedName>
        <fullName evidence="2">Uncharacterized protein</fullName>
    </submittedName>
</protein>
<keyword evidence="1" id="KW-0472">Membrane</keyword>
<evidence type="ECO:0000313" key="2">
    <source>
        <dbReference type="EMBL" id="CAH2068999.1"/>
    </source>
</evidence>
<evidence type="ECO:0000256" key="1">
    <source>
        <dbReference type="SAM" id="Phobius"/>
    </source>
</evidence>
<evidence type="ECO:0000313" key="3">
    <source>
        <dbReference type="Proteomes" id="UP000837857"/>
    </source>
</evidence>
<feature type="transmembrane region" description="Helical" evidence="1">
    <location>
        <begin position="40"/>
        <end position="61"/>
    </location>
</feature>
<keyword evidence="3" id="KW-1185">Reference proteome</keyword>
<feature type="non-terminal residue" evidence="2">
    <location>
        <position position="1"/>
    </location>
</feature>
<gene>
    <name evidence="2" type="ORF">IPOD504_LOCUS14677</name>
</gene>